<dbReference type="PANTHER" id="PTHR30435">
    <property type="entry name" value="FLAGELLAR PROTEIN"/>
    <property type="match status" value="1"/>
</dbReference>
<dbReference type="GO" id="GO:0071978">
    <property type="term" value="P:bacterial-type flagellum-dependent swarming motility"/>
    <property type="evidence" value="ECO:0007669"/>
    <property type="project" value="TreeGrafter"/>
</dbReference>
<keyword evidence="6" id="KW-0966">Cell projection</keyword>
<accession>A0A518CHE3</accession>
<keyword evidence="6" id="KW-0282">Flagellum</keyword>
<feature type="region of interest" description="Disordered" evidence="4">
    <location>
        <begin position="30"/>
        <end position="93"/>
    </location>
</feature>
<dbReference type="AlphaFoldDB" id="A0A518CHE3"/>
<proteinExistence type="inferred from homology"/>
<evidence type="ECO:0000256" key="3">
    <source>
        <dbReference type="ARBA" id="ARBA00023143"/>
    </source>
</evidence>
<reference evidence="6 7" key="1">
    <citation type="submission" date="2019-02" db="EMBL/GenBank/DDBJ databases">
        <title>Deep-cultivation of Planctomycetes and their phenomic and genomic characterization uncovers novel biology.</title>
        <authorList>
            <person name="Wiegand S."/>
            <person name="Jogler M."/>
            <person name="Boedeker C."/>
            <person name="Pinto D."/>
            <person name="Vollmers J."/>
            <person name="Rivas-Marin E."/>
            <person name="Kohn T."/>
            <person name="Peeters S.H."/>
            <person name="Heuer A."/>
            <person name="Rast P."/>
            <person name="Oberbeckmann S."/>
            <person name="Bunk B."/>
            <person name="Jeske O."/>
            <person name="Meyerdierks A."/>
            <person name="Storesund J.E."/>
            <person name="Kallscheuer N."/>
            <person name="Luecker S."/>
            <person name="Lage O.M."/>
            <person name="Pohl T."/>
            <person name="Merkel B.J."/>
            <person name="Hornburger P."/>
            <person name="Mueller R.-W."/>
            <person name="Bruemmer F."/>
            <person name="Labrenz M."/>
            <person name="Spormann A.M."/>
            <person name="Op den Camp H."/>
            <person name="Overmann J."/>
            <person name="Amann R."/>
            <person name="Jetten M.S.M."/>
            <person name="Mascher T."/>
            <person name="Medema M.H."/>
            <person name="Devos D.P."/>
            <person name="Kaster A.-K."/>
            <person name="Ovreas L."/>
            <person name="Rohde M."/>
            <person name="Galperin M.Y."/>
            <person name="Jogler C."/>
        </authorList>
    </citation>
    <scope>NUCLEOTIDE SEQUENCE [LARGE SCALE GENOMIC DNA]</scope>
    <source>
        <strain evidence="6 7">Pla110</strain>
    </source>
</reference>
<sequence length="442" mass="48947">MKNRNSWSSLGLVALFCLGLSLHLSGLPAGEQNTDRQSGASAPPRELLSDESDLPAMLLLAAEDSDSTVPIPLDQPKELKSTVPEPRDQVGKPRMTPEAFANPEEAVPLPNGSVPHEALIRKFIEVDMKDSSKEEQEIWFQLLRNESPGLARNLLNLRKDFGSSFTPSDLSLENTIGPAPPEMEVEEQTNITPSRTISPNIDLESAELTELKTLWTTVRNMAMFNIGQAHISGYKRFEFISTDEMPIPADEEHEELTTAPTGTYRLDLSQGKLRETGRELDLALKVSGWLEVASQESGLSYYTRNGCFSLSANRQIVLKVGTHEFELSPAINIPLSATDIEISDTGLVTALVENDVTELGQLQIFRFPNATSLYYLGKGIYYGSRSSGAPVMAEPLPGMIQQGFLEDSNVEEEVEITNLDRYYKQWQTGLKLITEYPLLPTE</sequence>
<dbReference type="InterPro" id="IPR037925">
    <property type="entry name" value="FlgE/F/G-like"/>
</dbReference>
<dbReference type="EMBL" id="CP036281">
    <property type="protein sequence ID" value="QDU78647.1"/>
    <property type="molecule type" value="Genomic_DNA"/>
</dbReference>
<protein>
    <submittedName>
        <fullName evidence="6">Flagellar basal-body rod protein FlgG</fullName>
    </submittedName>
</protein>
<feature type="compositionally biased region" description="Basic and acidic residues" evidence="4">
    <location>
        <begin position="75"/>
        <end position="91"/>
    </location>
</feature>
<feature type="compositionally biased region" description="Polar residues" evidence="4">
    <location>
        <begin position="31"/>
        <end position="40"/>
    </location>
</feature>
<evidence type="ECO:0000256" key="1">
    <source>
        <dbReference type="ARBA" id="ARBA00004117"/>
    </source>
</evidence>
<evidence type="ECO:0000313" key="6">
    <source>
        <dbReference type="EMBL" id="QDU78647.1"/>
    </source>
</evidence>
<keyword evidence="3" id="KW-0975">Bacterial flagellum</keyword>
<dbReference type="Proteomes" id="UP000317178">
    <property type="component" value="Chromosome"/>
</dbReference>
<comment type="subcellular location">
    <subcellularLocation>
        <location evidence="1">Bacterial flagellum basal body</location>
    </subcellularLocation>
</comment>
<dbReference type="GO" id="GO:0009425">
    <property type="term" value="C:bacterial-type flagellum basal body"/>
    <property type="evidence" value="ECO:0007669"/>
    <property type="project" value="UniProtKB-SubCell"/>
</dbReference>
<dbReference type="Pfam" id="PF22692">
    <property type="entry name" value="LlgE_F_G_D1"/>
    <property type="match status" value="1"/>
</dbReference>
<keyword evidence="7" id="KW-1185">Reference proteome</keyword>
<organism evidence="6 7">
    <name type="scientific">Polystyrenella longa</name>
    <dbReference type="NCBI Taxonomy" id="2528007"/>
    <lineage>
        <taxon>Bacteria</taxon>
        <taxon>Pseudomonadati</taxon>
        <taxon>Planctomycetota</taxon>
        <taxon>Planctomycetia</taxon>
        <taxon>Planctomycetales</taxon>
        <taxon>Planctomycetaceae</taxon>
        <taxon>Polystyrenella</taxon>
    </lineage>
</organism>
<evidence type="ECO:0000259" key="5">
    <source>
        <dbReference type="Pfam" id="PF22692"/>
    </source>
</evidence>
<keyword evidence="6" id="KW-0969">Cilium</keyword>
<evidence type="ECO:0000313" key="7">
    <source>
        <dbReference type="Proteomes" id="UP000317178"/>
    </source>
</evidence>
<feature type="domain" description="Flagellar hook protein FlgE/F/G-like D1" evidence="5">
    <location>
        <begin position="287"/>
        <end position="350"/>
    </location>
</feature>
<evidence type="ECO:0000256" key="4">
    <source>
        <dbReference type="SAM" id="MobiDB-lite"/>
    </source>
</evidence>
<dbReference type="InterPro" id="IPR053967">
    <property type="entry name" value="LlgE_F_G-like_D1"/>
</dbReference>
<dbReference type="RefSeq" id="WP_197440436.1">
    <property type="nucleotide sequence ID" value="NZ_CP036281.1"/>
</dbReference>
<comment type="similarity">
    <text evidence="2">Belongs to the flagella basal body rod proteins family.</text>
</comment>
<name>A0A518CHE3_9PLAN</name>
<dbReference type="PANTHER" id="PTHR30435:SF19">
    <property type="entry name" value="FLAGELLAR BASAL-BODY ROD PROTEIN FLGG"/>
    <property type="match status" value="1"/>
</dbReference>
<dbReference type="SUPFAM" id="SSF117143">
    <property type="entry name" value="Flagellar hook protein flgE"/>
    <property type="match status" value="1"/>
</dbReference>
<dbReference type="KEGG" id="plon:Pla110_03510"/>
<evidence type="ECO:0000256" key="2">
    <source>
        <dbReference type="ARBA" id="ARBA00009677"/>
    </source>
</evidence>
<gene>
    <name evidence="6" type="primary">flgG_1</name>
    <name evidence="6" type="ORF">Pla110_03510</name>
</gene>